<keyword evidence="18" id="KW-0511">Multifunctional enzyme</keyword>
<dbReference type="Pfam" id="PF21686">
    <property type="entry name" value="LigD_Prim-Pol"/>
    <property type="match status" value="1"/>
</dbReference>
<reference evidence="23" key="1">
    <citation type="journal article" date="2013" name="Genome Biol.">
        <title>Comparative genomics of the core and accessory genomes of 48 Sinorhizobium strains comprising five genospecies.</title>
        <authorList>
            <person name="Sugawara M."/>
            <person name="Epstein B."/>
            <person name="Badgley B.D."/>
            <person name="Unno T."/>
            <person name="Xu L."/>
            <person name="Reese J."/>
            <person name="Gyaneshwar P."/>
            <person name="Denny R."/>
            <person name="Mudge J."/>
            <person name="Bharti A.K."/>
            <person name="Farmer A.D."/>
            <person name="May G.D."/>
            <person name="Woodward J.E."/>
            <person name="Medigue C."/>
            <person name="Vallenet D."/>
            <person name="Lajus A."/>
            <person name="Rouy Z."/>
            <person name="Martinez-Vaz B."/>
            <person name="Tiffin P."/>
            <person name="Young N.D."/>
            <person name="Sadowsky M.J."/>
        </authorList>
    </citation>
    <scope>NUCLEOTIDE SEQUENCE</scope>
    <source>
        <strain evidence="23">M30</strain>
    </source>
</reference>
<evidence type="ECO:0000256" key="3">
    <source>
        <dbReference type="ARBA" id="ARBA00022598"/>
    </source>
</evidence>
<dbReference type="GO" id="GO:0003910">
    <property type="term" value="F:DNA ligase (ATP) activity"/>
    <property type="evidence" value="ECO:0007669"/>
    <property type="project" value="UniProtKB-EC"/>
</dbReference>
<evidence type="ECO:0000256" key="9">
    <source>
        <dbReference type="ARBA" id="ARBA00022763"/>
    </source>
</evidence>
<evidence type="ECO:0000256" key="16">
    <source>
        <dbReference type="ARBA" id="ARBA00023204"/>
    </source>
</evidence>
<keyword evidence="16" id="KW-0234">DNA repair</keyword>
<evidence type="ECO:0000313" key="23">
    <source>
        <dbReference type="EMBL" id="MQW08448.1"/>
    </source>
</evidence>
<evidence type="ECO:0000256" key="1">
    <source>
        <dbReference type="ARBA" id="ARBA00001936"/>
    </source>
</evidence>
<keyword evidence="7" id="KW-0479">Metal-binding</keyword>
<organism evidence="23">
    <name type="scientific">Rhizobium meliloti</name>
    <name type="common">Ensifer meliloti</name>
    <name type="synonym">Sinorhizobium meliloti</name>
    <dbReference type="NCBI Taxonomy" id="382"/>
    <lineage>
        <taxon>Bacteria</taxon>
        <taxon>Pseudomonadati</taxon>
        <taxon>Pseudomonadota</taxon>
        <taxon>Alphaproteobacteria</taxon>
        <taxon>Hyphomicrobiales</taxon>
        <taxon>Rhizobiaceae</taxon>
        <taxon>Sinorhizobium/Ensifer group</taxon>
        <taxon>Sinorhizobium</taxon>
    </lineage>
</organism>
<evidence type="ECO:0000256" key="14">
    <source>
        <dbReference type="ARBA" id="ARBA00023125"/>
    </source>
</evidence>
<sequence>MVRQWRAILRQRAKAPHPSEGVPNGAQGRKAAVGSRRTASPVDRLADLGATQSAFPEFIEPCHPTLKKRPPNGADWVHEIKLDGYRAQLHINDGKITIYTRTGLDWTTEFKAIATAAEDLAGHDAVMDGEVTVFGKTGLPDFQALRRELAKRSSPHLTFQAFDLLYLDGYDLRRVPLIERKRVLRELIGDAVGTIAYVDYLELEEGEPVYRHACEMGLEGIVSKRKDAPYRSGRQEIWTKTKCTKRDAFPIVAFVEKLGAKPRRIASLYLGRWEGDRLVYAGKAQTGYTLTAAREVRERLNPLIIGKSPLSHPINKPKATWVEPQVYAEIDYGGVTDDGLLREPVFKGLQDVSRAAGKPRPTTAAASIRVPRANILQLLPEAVVPSKEELANYWTRVADRALHFLGGRPLKLVRHIHGTTFYHKGPLPPIPSEVHQLRIEKREGGAGVRLWVDDLAGLLGLVEIGAVELHPWAATVDNIEHADALIFDLDPGEGVSWAFVVETALRLREFLEAEGFKTWPKLTGGKGVHLMSPLPAKMTHNAAHAYAKRLAQQFASTDPDRYVTSAQLSHRPGKLFLDYLRNGRGTTAVGTYSPRARSGFPVAAPVTWRDIERGIRPDAFTIERPPKRRAVLASAS</sequence>
<evidence type="ECO:0000256" key="12">
    <source>
        <dbReference type="ARBA" id="ARBA00022840"/>
    </source>
</evidence>
<comment type="cofactor">
    <cofactor evidence="1">
        <name>Mn(2+)</name>
        <dbReference type="ChEBI" id="CHEBI:29035"/>
    </cofactor>
</comment>
<dbReference type="InterPro" id="IPR014145">
    <property type="entry name" value="LigD_pol_dom"/>
</dbReference>
<keyword evidence="8" id="KW-0547">Nucleotide-binding</keyword>
<dbReference type="NCBIfam" id="TIGR02776">
    <property type="entry name" value="NHEJ_ligase_prk"/>
    <property type="match status" value="1"/>
</dbReference>
<feature type="region of interest" description="Disordered" evidence="21">
    <location>
        <begin position="10"/>
        <end position="40"/>
    </location>
</feature>
<dbReference type="GO" id="GO:0004527">
    <property type="term" value="F:exonuclease activity"/>
    <property type="evidence" value="ECO:0007669"/>
    <property type="project" value="UniProtKB-KW"/>
</dbReference>
<evidence type="ECO:0000256" key="18">
    <source>
        <dbReference type="ARBA" id="ARBA00023268"/>
    </source>
</evidence>
<evidence type="ECO:0000256" key="2">
    <source>
        <dbReference type="ARBA" id="ARBA00012727"/>
    </source>
</evidence>
<dbReference type="SUPFAM" id="SSF56091">
    <property type="entry name" value="DNA ligase/mRNA capping enzyme, catalytic domain"/>
    <property type="match status" value="1"/>
</dbReference>
<evidence type="ECO:0000256" key="5">
    <source>
        <dbReference type="ARBA" id="ARBA00022695"/>
    </source>
</evidence>
<dbReference type="CDD" id="cd07906">
    <property type="entry name" value="Adenylation_DNA_ligase_LigD_LigC"/>
    <property type="match status" value="1"/>
</dbReference>
<evidence type="ECO:0000256" key="17">
    <source>
        <dbReference type="ARBA" id="ARBA00023211"/>
    </source>
</evidence>
<dbReference type="Gene3D" id="3.30.1490.70">
    <property type="match status" value="1"/>
</dbReference>
<dbReference type="GO" id="GO:0005524">
    <property type="term" value="F:ATP binding"/>
    <property type="evidence" value="ECO:0007669"/>
    <property type="project" value="UniProtKB-KW"/>
</dbReference>
<evidence type="ECO:0000256" key="7">
    <source>
        <dbReference type="ARBA" id="ARBA00022723"/>
    </source>
</evidence>
<dbReference type="InterPro" id="IPR014146">
    <property type="entry name" value="LigD_ligase_dom"/>
</dbReference>
<name>A0A6A8A295_RHIML</name>
<evidence type="ECO:0000256" key="4">
    <source>
        <dbReference type="ARBA" id="ARBA00022679"/>
    </source>
</evidence>
<evidence type="ECO:0000256" key="11">
    <source>
        <dbReference type="ARBA" id="ARBA00022839"/>
    </source>
</evidence>
<dbReference type="InterPro" id="IPR012340">
    <property type="entry name" value="NA-bd_OB-fold"/>
</dbReference>
<keyword evidence="9" id="KW-0227">DNA damage</keyword>
<dbReference type="GO" id="GO:0046872">
    <property type="term" value="F:metal ion binding"/>
    <property type="evidence" value="ECO:0007669"/>
    <property type="project" value="UniProtKB-KW"/>
</dbReference>
<dbReference type="Gene3D" id="2.40.50.140">
    <property type="entry name" value="Nucleic acid-binding proteins"/>
    <property type="match status" value="1"/>
</dbReference>
<dbReference type="GO" id="GO:0006281">
    <property type="term" value="P:DNA repair"/>
    <property type="evidence" value="ECO:0007669"/>
    <property type="project" value="UniProtKB-KW"/>
</dbReference>
<dbReference type="Gene3D" id="3.90.920.10">
    <property type="entry name" value="DNA primase, PRIM domain"/>
    <property type="match status" value="1"/>
</dbReference>
<evidence type="ECO:0000256" key="13">
    <source>
        <dbReference type="ARBA" id="ARBA00022932"/>
    </source>
</evidence>
<feature type="domain" description="ATP-dependent DNA ligase family profile" evidence="22">
    <location>
        <begin position="150"/>
        <end position="277"/>
    </location>
</feature>
<dbReference type="CDD" id="cd07971">
    <property type="entry name" value="OBF_DNA_ligase_LigD"/>
    <property type="match status" value="1"/>
</dbReference>
<keyword evidence="14" id="KW-0238">DNA-binding</keyword>
<keyword evidence="5" id="KW-0548">Nucleotidyltransferase</keyword>
<accession>A0A6A8A295</accession>
<dbReference type="PANTHER" id="PTHR42705:SF2">
    <property type="entry name" value="BIFUNCTIONAL NON-HOMOLOGOUS END JOINING PROTEIN LIGD"/>
    <property type="match status" value="1"/>
</dbReference>
<dbReference type="PROSITE" id="PS50160">
    <property type="entry name" value="DNA_LIGASE_A3"/>
    <property type="match status" value="1"/>
</dbReference>
<dbReference type="Gene3D" id="3.30.470.30">
    <property type="entry name" value="DNA ligase/mRNA capping enzyme"/>
    <property type="match status" value="1"/>
</dbReference>
<evidence type="ECO:0000259" key="22">
    <source>
        <dbReference type="PROSITE" id="PS50160"/>
    </source>
</evidence>
<keyword evidence="3 23" id="KW-0436">Ligase</keyword>
<dbReference type="NCBIfam" id="TIGR02779">
    <property type="entry name" value="NHEJ_ligase_lig"/>
    <property type="match status" value="1"/>
</dbReference>
<keyword evidence="15" id="KW-0233">DNA recombination</keyword>
<dbReference type="InterPro" id="IPR052171">
    <property type="entry name" value="NHEJ_LigD"/>
</dbReference>
<dbReference type="SUPFAM" id="SSF50249">
    <property type="entry name" value="Nucleic acid-binding proteins"/>
    <property type="match status" value="1"/>
</dbReference>
<evidence type="ECO:0000256" key="8">
    <source>
        <dbReference type="ARBA" id="ARBA00022741"/>
    </source>
</evidence>
<dbReference type="InterPro" id="IPR014143">
    <property type="entry name" value="NHEJ_ligase_prk"/>
</dbReference>
<dbReference type="AlphaFoldDB" id="A0A6A8A295"/>
<evidence type="ECO:0000256" key="6">
    <source>
        <dbReference type="ARBA" id="ARBA00022722"/>
    </source>
</evidence>
<evidence type="ECO:0000256" key="21">
    <source>
        <dbReference type="SAM" id="MobiDB-lite"/>
    </source>
</evidence>
<dbReference type="InterPro" id="IPR012310">
    <property type="entry name" value="DNA_ligase_ATP-dep_cent"/>
</dbReference>
<gene>
    <name evidence="23" type="primary">ligD</name>
    <name evidence="23" type="ORF">GHK45_33445</name>
</gene>
<comment type="catalytic activity">
    <reaction evidence="20">
        <text>ATP + (deoxyribonucleotide)n-3'-hydroxyl + 5'-phospho-(deoxyribonucleotide)m = (deoxyribonucleotide)n+m + AMP + diphosphate.</text>
        <dbReference type="EC" id="6.5.1.1"/>
    </reaction>
</comment>
<dbReference type="EMBL" id="WISP01000220">
    <property type="protein sequence ID" value="MQW08448.1"/>
    <property type="molecule type" value="Genomic_DNA"/>
</dbReference>
<keyword evidence="6" id="KW-0540">Nuclease</keyword>
<keyword evidence="17" id="KW-0464">Manganese</keyword>
<dbReference type="Pfam" id="PF01068">
    <property type="entry name" value="DNA_ligase_A_M"/>
    <property type="match status" value="1"/>
</dbReference>
<protein>
    <recommendedName>
        <fullName evidence="2">DNA ligase (ATP)</fullName>
        <ecNumber evidence="2">6.5.1.1</ecNumber>
    </recommendedName>
    <alternativeName>
        <fullName evidence="19">NHEJ DNA polymerase</fullName>
    </alternativeName>
</protein>
<keyword evidence="12" id="KW-0067">ATP-binding</keyword>
<evidence type="ECO:0000256" key="15">
    <source>
        <dbReference type="ARBA" id="ARBA00023172"/>
    </source>
</evidence>
<keyword evidence="10" id="KW-0378">Hydrolase</keyword>
<comment type="caution">
    <text evidence="23">The sequence shown here is derived from an EMBL/GenBank/DDBJ whole genome shotgun (WGS) entry which is preliminary data.</text>
</comment>
<proteinExistence type="predicted"/>
<evidence type="ECO:0000256" key="20">
    <source>
        <dbReference type="ARBA" id="ARBA00034003"/>
    </source>
</evidence>
<evidence type="ECO:0000256" key="19">
    <source>
        <dbReference type="ARBA" id="ARBA00029943"/>
    </source>
</evidence>
<dbReference type="EC" id="6.5.1.1" evidence="2"/>
<dbReference type="PANTHER" id="PTHR42705">
    <property type="entry name" value="BIFUNCTIONAL NON-HOMOLOGOUS END JOINING PROTEIN LIGD"/>
    <property type="match status" value="1"/>
</dbReference>
<dbReference type="GO" id="GO:0003887">
    <property type="term" value="F:DNA-directed DNA polymerase activity"/>
    <property type="evidence" value="ECO:0007669"/>
    <property type="project" value="UniProtKB-KW"/>
</dbReference>
<dbReference type="InterPro" id="IPR012309">
    <property type="entry name" value="DNA_ligase_ATP-dep_C"/>
</dbReference>
<keyword evidence="13" id="KW-0239">DNA-directed DNA polymerase</keyword>
<dbReference type="GO" id="GO:0003677">
    <property type="term" value="F:DNA binding"/>
    <property type="evidence" value="ECO:0007669"/>
    <property type="project" value="UniProtKB-KW"/>
</dbReference>
<evidence type="ECO:0000256" key="10">
    <source>
        <dbReference type="ARBA" id="ARBA00022801"/>
    </source>
</evidence>
<dbReference type="Pfam" id="PF04679">
    <property type="entry name" value="DNA_ligase_A_C"/>
    <property type="match status" value="1"/>
</dbReference>
<keyword evidence="4" id="KW-0808">Transferase</keyword>
<dbReference type="GO" id="GO:0006310">
    <property type="term" value="P:DNA recombination"/>
    <property type="evidence" value="ECO:0007669"/>
    <property type="project" value="UniProtKB-KW"/>
</dbReference>
<keyword evidence="11" id="KW-0269">Exonuclease</keyword>